<dbReference type="SUPFAM" id="SSF53474">
    <property type="entry name" value="alpha/beta-Hydrolases"/>
    <property type="match status" value="1"/>
</dbReference>
<dbReference type="RefSeq" id="WP_344059333.1">
    <property type="nucleotide sequence ID" value="NZ_BAAAOH010000001.1"/>
</dbReference>
<organism evidence="4 5">
    <name type="scientific">Microbacterium pumilum</name>
    <dbReference type="NCBI Taxonomy" id="344165"/>
    <lineage>
        <taxon>Bacteria</taxon>
        <taxon>Bacillati</taxon>
        <taxon>Actinomycetota</taxon>
        <taxon>Actinomycetes</taxon>
        <taxon>Micrococcales</taxon>
        <taxon>Microbacteriaceae</taxon>
        <taxon>Microbacterium</taxon>
    </lineage>
</organism>
<dbReference type="PROSITE" id="PS51318">
    <property type="entry name" value="TAT"/>
    <property type="match status" value="1"/>
</dbReference>
<name>A0ABN2S370_9MICO</name>
<proteinExistence type="predicted"/>
<evidence type="ECO:0000256" key="2">
    <source>
        <dbReference type="SAM" id="SignalP"/>
    </source>
</evidence>
<reference evidence="4 5" key="1">
    <citation type="journal article" date="2019" name="Int. J. Syst. Evol. Microbiol.">
        <title>The Global Catalogue of Microorganisms (GCM) 10K type strain sequencing project: providing services to taxonomists for standard genome sequencing and annotation.</title>
        <authorList>
            <consortium name="The Broad Institute Genomics Platform"/>
            <consortium name="The Broad Institute Genome Sequencing Center for Infectious Disease"/>
            <person name="Wu L."/>
            <person name="Ma J."/>
        </authorList>
    </citation>
    <scope>NUCLEOTIDE SEQUENCE [LARGE SCALE GENOMIC DNA]</scope>
    <source>
        <strain evidence="4 5">JCM 14902</strain>
    </source>
</reference>
<dbReference type="InterPro" id="IPR006311">
    <property type="entry name" value="TAT_signal"/>
</dbReference>
<comment type="caution">
    <text evidence="4">The sequence shown here is derived from an EMBL/GenBank/DDBJ whole genome shotgun (WGS) entry which is preliminary data.</text>
</comment>
<keyword evidence="2" id="KW-0732">Signal</keyword>
<accession>A0ABN2S370</accession>
<dbReference type="PANTHER" id="PTHR43798:SF33">
    <property type="entry name" value="HYDROLASE, PUTATIVE (AFU_ORTHOLOGUE AFUA_2G14860)-RELATED"/>
    <property type="match status" value="1"/>
</dbReference>
<feature type="region of interest" description="Disordered" evidence="1">
    <location>
        <begin position="1"/>
        <end position="23"/>
    </location>
</feature>
<protein>
    <submittedName>
        <fullName evidence="4">Alpha/beta hydrolase</fullName>
    </submittedName>
</protein>
<evidence type="ECO:0000313" key="5">
    <source>
        <dbReference type="Proteomes" id="UP001500326"/>
    </source>
</evidence>
<dbReference type="InterPro" id="IPR029058">
    <property type="entry name" value="AB_hydrolase_fold"/>
</dbReference>
<dbReference type="EMBL" id="BAAAOH010000001">
    <property type="protein sequence ID" value="GAA1979565.1"/>
    <property type="molecule type" value="Genomic_DNA"/>
</dbReference>
<feature type="domain" description="AB hydrolase-1" evidence="3">
    <location>
        <begin position="84"/>
        <end position="188"/>
    </location>
</feature>
<dbReference type="GO" id="GO:0016787">
    <property type="term" value="F:hydrolase activity"/>
    <property type="evidence" value="ECO:0007669"/>
    <property type="project" value="UniProtKB-KW"/>
</dbReference>
<evidence type="ECO:0000313" key="4">
    <source>
        <dbReference type="EMBL" id="GAA1979565.1"/>
    </source>
</evidence>
<evidence type="ECO:0000259" key="3">
    <source>
        <dbReference type="Pfam" id="PF00561"/>
    </source>
</evidence>
<dbReference type="InterPro" id="IPR050266">
    <property type="entry name" value="AB_hydrolase_sf"/>
</dbReference>
<keyword evidence="4" id="KW-0378">Hydrolase</keyword>
<sequence>MATTATPTRPETAAPARSPRPSRRRRIARALAVGLAIVLALAFVSTVANAAETASEKAQLTPYGETVTLNAGDINVWRNGGSGPTMVLLSGYGTPAPAVDFAPLVRELEAFDVIVVEGFGYGYSDLDVANRSIENITSELHTVLAKLHVDEPVILAGHSVGGLYARYYANTYPDQVAAVIGIDPMAATATSLEVGTPSITEGVAGALGLYRVVTTIVPDLIQPPGTAYTAGERRRTAAMSNWNYGNPSISDEWSQLQANSTKAAAQPFAADLPVLEMLSAESVDGMPWWLPNHEAELAGVATHQLEVLEGAHYLHWTQSPQMGRIITHFVSAHVTP</sequence>
<keyword evidence="5" id="KW-1185">Reference proteome</keyword>
<dbReference type="InterPro" id="IPR000073">
    <property type="entry name" value="AB_hydrolase_1"/>
</dbReference>
<dbReference type="Proteomes" id="UP001500326">
    <property type="component" value="Unassembled WGS sequence"/>
</dbReference>
<dbReference type="PANTHER" id="PTHR43798">
    <property type="entry name" value="MONOACYLGLYCEROL LIPASE"/>
    <property type="match status" value="1"/>
</dbReference>
<gene>
    <name evidence="4" type="ORF">GCM10009777_11200</name>
</gene>
<feature type="compositionally biased region" description="Low complexity" evidence="1">
    <location>
        <begin position="1"/>
        <end position="19"/>
    </location>
</feature>
<evidence type="ECO:0000256" key="1">
    <source>
        <dbReference type="SAM" id="MobiDB-lite"/>
    </source>
</evidence>
<dbReference type="Pfam" id="PF00561">
    <property type="entry name" value="Abhydrolase_1"/>
    <property type="match status" value="1"/>
</dbReference>
<dbReference type="Gene3D" id="3.40.50.1820">
    <property type="entry name" value="alpha/beta hydrolase"/>
    <property type="match status" value="1"/>
</dbReference>
<feature type="chain" id="PRO_5045234205" evidence="2">
    <location>
        <begin position="51"/>
        <end position="336"/>
    </location>
</feature>
<feature type="signal peptide" evidence="2">
    <location>
        <begin position="1"/>
        <end position="50"/>
    </location>
</feature>